<keyword evidence="5" id="KW-1185">Reference proteome</keyword>
<dbReference type="EMBL" id="RFFH01000002">
    <property type="protein sequence ID" value="RMI34270.1"/>
    <property type="molecule type" value="Genomic_DNA"/>
</dbReference>
<evidence type="ECO:0000259" key="3">
    <source>
        <dbReference type="Pfam" id="PF17932"/>
    </source>
</evidence>
<dbReference type="OrthoDB" id="4331447at2"/>
<feature type="region of interest" description="Disordered" evidence="2">
    <location>
        <begin position="1"/>
        <end position="23"/>
    </location>
</feature>
<gene>
    <name evidence="4" type="ORF">EBN03_07680</name>
</gene>
<evidence type="ECO:0000256" key="1">
    <source>
        <dbReference type="ARBA" id="ARBA00023125"/>
    </source>
</evidence>
<dbReference type="GO" id="GO:0000976">
    <property type="term" value="F:transcription cis-regulatory region binding"/>
    <property type="evidence" value="ECO:0007669"/>
    <property type="project" value="TreeGrafter"/>
</dbReference>
<organism evidence="4 5">
    <name type="scientific">Nocardia stercoris</name>
    <dbReference type="NCBI Taxonomy" id="2483361"/>
    <lineage>
        <taxon>Bacteria</taxon>
        <taxon>Bacillati</taxon>
        <taxon>Actinomycetota</taxon>
        <taxon>Actinomycetes</taxon>
        <taxon>Mycobacteriales</taxon>
        <taxon>Nocardiaceae</taxon>
        <taxon>Nocardia</taxon>
    </lineage>
</organism>
<evidence type="ECO:0000313" key="5">
    <source>
        <dbReference type="Proteomes" id="UP000279275"/>
    </source>
</evidence>
<keyword evidence="1" id="KW-0238">DNA-binding</keyword>
<accession>A0A3M2LC24</accession>
<proteinExistence type="predicted"/>
<dbReference type="SUPFAM" id="SSF46689">
    <property type="entry name" value="Homeodomain-like"/>
    <property type="match status" value="1"/>
</dbReference>
<reference evidence="4 5" key="1">
    <citation type="submission" date="2018-10" db="EMBL/GenBank/DDBJ databases">
        <title>Isolation from cow dung.</title>
        <authorList>
            <person name="Ling L."/>
        </authorList>
    </citation>
    <scope>NUCLEOTIDE SEQUENCE [LARGE SCALE GENOMIC DNA]</scope>
    <source>
        <strain evidence="4 5">NEAU-LL90</strain>
    </source>
</reference>
<dbReference type="PANTHER" id="PTHR30055">
    <property type="entry name" value="HTH-TYPE TRANSCRIPTIONAL REGULATOR RUTR"/>
    <property type="match status" value="1"/>
</dbReference>
<sequence>MARIASATGRYGGRSASERHAERRSRLREAGLDLFGAGPGYRNSRLVDVCKQAGLSTRQFYEEYDTLEDLLADLHLYVNDLVEQHVVEVVPQVDDRPPLERAMGLFRTYIDAVTRDPRHTRISFVEIVGVSPRLDQQRLERRARWITLIGDLLADGAARGDIEPRDFRLTAAALVGSINGLMHDWAVGWVDATIDEVTAELLRMLLGGLQISPDDATFGLGPQSSA</sequence>
<dbReference type="InterPro" id="IPR036271">
    <property type="entry name" value="Tet_transcr_reg_TetR-rel_C_sf"/>
</dbReference>
<dbReference type="GO" id="GO:0003700">
    <property type="term" value="F:DNA-binding transcription factor activity"/>
    <property type="evidence" value="ECO:0007669"/>
    <property type="project" value="TreeGrafter"/>
</dbReference>
<protein>
    <submittedName>
        <fullName evidence="4">TetR/AcrR family transcriptional regulator</fullName>
    </submittedName>
</protein>
<evidence type="ECO:0000256" key="2">
    <source>
        <dbReference type="SAM" id="MobiDB-lite"/>
    </source>
</evidence>
<dbReference type="Pfam" id="PF17932">
    <property type="entry name" value="TetR_C_24"/>
    <property type="match status" value="1"/>
</dbReference>
<dbReference type="InterPro" id="IPR009057">
    <property type="entry name" value="Homeodomain-like_sf"/>
</dbReference>
<dbReference type="SUPFAM" id="SSF48498">
    <property type="entry name" value="Tetracyclin repressor-like, C-terminal domain"/>
    <property type="match status" value="1"/>
</dbReference>
<dbReference type="AlphaFoldDB" id="A0A3M2LC24"/>
<comment type="caution">
    <text evidence="4">The sequence shown here is derived from an EMBL/GenBank/DDBJ whole genome shotgun (WGS) entry which is preliminary data.</text>
</comment>
<dbReference type="Proteomes" id="UP000279275">
    <property type="component" value="Unassembled WGS sequence"/>
</dbReference>
<dbReference type="InterPro" id="IPR041490">
    <property type="entry name" value="KstR2_TetR_C"/>
</dbReference>
<name>A0A3M2LC24_9NOCA</name>
<dbReference type="InterPro" id="IPR050109">
    <property type="entry name" value="HTH-type_TetR-like_transc_reg"/>
</dbReference>
<evidence type="ECO:0000313" key="4">
    <source>
        <dbReference type="EMBL" id="RMI34270.1"/>
    </source>
</evidence>
<dbReference type="Gene3D" id="1.10.357.10">
    <property type="entry name" value="Tetracycline Repressor, domain 2"/>
    <property type="match status" value="1"/>
</dbReference>
<dbReference type="PANTHER" id="PTHR30055:SF226">
    <property type="entry name" value="HTH-TYPE TRANSCRIPTIONAL REGULATOR PKSA"/>
    <property type="match status" value="1"/>
</dbReference>
<dbReference type="Gene3D" id="1.10.10.60">
    <property type="entry name" value="Homeodomain-like"/>
    <property type="match status" value="1"/>
</dbReference>
<feature type="domain" description="HTH-type transcriptional repressor KstR2 C-terminal" evidence="3">
    <location>
        <begin position="96"/>
        <end position="185"/>
    </location>
</feature>